<feature type="transmembrane region" description="Helical" evidence="2">
    <location>
        <begin position="45"/>
        <end position="62"/>
    </location>
</feature>
<accession>A0A545SLE9</accession>
<feature type="transmembrane region" description="Helical" evidence="2">
    <location>
        <begin position="174"/>
        <end position="195"/>
    </location>
</feature>
<evidence type="ECO:0000256" key="2">
    <source>
        <dbReference type="SAM" id="Phobius"/>
    </source>
</evidence>
<dbReference type="InterPro" id="IPR000045">
    <property type="entry name" value="Prepilin_IV_endopep_pep"/>
</dbReference>
<dbReference type="OrthoDB" id="9789291at2"/>
<keyword evidence="2" id="KW-1133">Transmembrane helix</keyword>
<dbReference type="Proteomes" id="UP000315816">
    <property type="component" value="Unassembled WGS sequence"/>
</dbReference>
<protein>
    <submittedName>
        <fullName evidence="4">Prepilin peptidase</fullName>
    </submittedName>
</protein>
<reference evidence="4 5" key="1">
    <citation type="submission" date="2019-06" db="EMBL/GenBank/DDBJ databases">
        <title>A novel species of marine bacteria.</title>
        <authorList>
            <person name="Wang Y."/>
        </authorList>
    </citation>
    <scope>NUCLEOTIDE SEQUENCE [LARGE SCALE GENOMIC DNA]</scope>
    <source>
        <strain evidence="4 5">MA1-10</strain>
    </source>
</reference>
<dbReference type="PANTHER" id="PTHR30487:SF0">
    <property type="entry name" value="PREPILIN LEADER PEPTIDASE_N-METHYLTRANSFERASE-RELATED"/>
    <property type="match status" value="1"/>
</dbReference>
<dbReference type="PANTHER" id="PTHR30487">
    <property type="entry name" value="TYPE 4 PREPILIN-LIKE PROTEINS LEADER PEPTIDE-PROCESSING ENZYME"/>
    <property type="match status" value="1"/>
</dbReference>
<dbReference type="Pfam" id="PF01478">
    <property type="entry name" value="Peptidase_A24"/>
    <property type="match status" value="1"/>
</dbReference>
<evidence type="ECO:0000256" key="1">
    <source>
        <dbReference type="ARBA" id="ARBA00005801"/>
    </source>
</evidence>
<feature type="transmembrane region" description="Helical" evidence="2">
    <location>
        <begin position="74"/>
        <end position="92"/>
    </location>
</feature>
<dbReference type="GO" id="GO:0006465">
    <property type="term" value="P:signal peptide processing"/>
    <property type="evidence" value="ECO:0007669"/>
    <property type="project" value="TreeGrafter"/>
</dbReference>
<dbReference type="GO" id="GO:0005886">
    <property type="term" value="C:plasma membrane"/>
    <property type="evidence" value="ECO:0007669"/>
    <property type="project" value="TreeGrafter"/>
</dbReference>
<feature type="transmembrane region" description="Helical" evidence="2">
    <location>
        <begin position="98"/>
        <end position="118"/>
    </location>
</feature>
<evidence type="ECO:0000259" key="3">
    <source>
        <dbReference type="Pfam" id="PF01478"/>
    </source>
</evidence>
<keyword evidence="5" id="KW-1185">Reference proteome</keyword>
<dbReference type="Gene3D" id="1.20.120.1220">
    <property type="match status" value="1"/>
</dbReference>
<dbReference type="InterPro" id="IPR050882">
    <property type="entry name" value="Prepilin_peptidase/N-MTase"/>
</dbReference>
<dbReference type="AlphaFoldDB" id="A0A545SLE9"/>
<comment type="caution">
    <text evidence="4">The sequence shown here is derived from an EMBL/GenBank/DDBJ whole genome shotgun (WGS) entry which is preliminary data.</text>
</comment>
<organism evidence="4 5">
    <name type="scientific">Aliiroseovarius halocynthiae</name>
    <dbReference type="NCBI Taxonomy" id="985055"/>
    <lineage>
        <taxon>Bacteria</taxon>
        <taxon>Pseudomonadati</taxon>
        <taxon>Pseudomonadota</taxon>
        <taxon>Alphaproteobacteria</taxon>
        <taxon>Rhodobacterales</taxon>
        <taxon>Paracoccaceae</taxon>
        <taxon>Aliiroseovarius</taxon>
    </lineage>
</organism>
<feature type="transmembrane region" description="Helical" evidence="2">
    <location>
        <begin position="139"/>
        <end position="162"/>
    </location>
</feature>
<sequence length="196" mass="20781">MVSFPFCGHKAGMELLRHQTKIAFLIGLHLTVYGLFWVVLSPVYLGWQAVILAGLLIWVSVWDFRTFEIPDTASALLLITGLVFTFGAGDLLQAALSAVLWAGVFLAIAVGFSTLRGVDGLGLGDVKLMAGIGAWLGPFAPVYVVLSAALSAIVTLLVVAVMRENKSPISTKTGIAFGPFLCLSAWAVWISSGGIK</sequence>
<feature type="domain" description="Prepilin type IV endopeptidase peptidase" evidence="3">
    <location>
        <begin position="51"/>
        <end position="155"/>
    </location>
</feature>
<feature type="transmembrane region" description="Helical" evidence="2">
    <location>
        <begin position="22"/>
        <end position="39"/>
    </location>
</feature>
<proteinExistence type="inferred from homology"/>
<dbReference type="EMBL" id="VICH01000016">
    <property type="protein sequence ID" value="TQV65805.1"/>
    <property type="molecule type" value="Genomic_DNA"/>
</dbReference>
<comment type="similarity">
    <text evidence="1">Belongs to the peptidase A24 family.</text>
</comment>
<evidence type="ECO:0000313" key="4">
    <source>
        <dbReference type="EMBL" id="TQV65805.1"/>
    </source>
</evidence>
<name>A0A545SLE9_9RHOB</name>
<gene>
    <name evidence="4" type="ORF">FIL88_16030</name>
</gene>
<dbReference type="GO" id="GO:0004190">
    <property type="term" value="F:aspartic-type endopeptidase activity"/>
    <property type="evidence" value="ECO:0007669"/>
    <property type="project" value="InterPro"/>
</dbReference>
<evidence type="ECO:0000313" key="5">
    <source>
        <dbReference type="Proteomes" id="UP000315816"/>
    </source>
</evidence>
<keyword evidence="2" id="KW-0472">Membrane</keyword>
<keyword evidence="2" id="KW-0812">Transmembrane</keyword>